<keyword evidence="6 7" id="KW-0030">Aminoacyl-tRNA synthetase</keyword>
<keyword evidence="3 7" id="KW-0547">Nucleotide-binding</keyword>
<evidence type="ECO:0000256" key="2">
    <source>
        <dbReference type="ARBA" id="ARBA00022723"/>
    </source>
</evidence>
<dbReference type="eggNOG" id="COG0008">
    <property type="taxonomic scope" value="Bacteria"/>
</dbReference>
<dbReference type="RefSeq" id="WP_007640413.1">
    <property type="nucleotide sequence ID" value="NC_020514.1"/>
</dbReference>
<dbReference type="KEGG" id="gps:C427_0536"/>
<dbReference type="GO" id="GO:0006424">
    <property type="term" value="P:glutamyl-tRNA aminoacylation"/>
    <property type="evidence" value="ECO:0007669"/>
    <property type="project" value="InterPro"/>
</dbReference>
<dbReference type="InterPro" id="IPR014729">
    <property type="entry name" value="Rossmann-like_a/b/a_fold"/>
</dbReference>
<evidence type="ECO:0000256" key="4">
    <source>
        <dbReference type="ARBA" id="ARBA00022833"/>
    </source>
</evidence>
<dbReference type="GO" id="GO:0004818">
    <property type="term" value="F:glutamate-tRNA ligase activity"/>
    <property type="evidence" value="ECO:0007669"/>
    <property type="project" value="TreeGrafter"/>
</dbReference>
<dbReference type="GO" id="GO:0006400">
    <property type="term" value="P:tRNA modification"/>
    <property type="evidence" value="ECO:0007669"/>
    <property type="project" value="InterPro"/>
</dbReference>
<dbReference type="PRINTS" id="PR00987">
    <property type="entry name" value="TRNASYNTHGLU"/>
</dbReference>
<dbReference type="InterPro" id="IPR020058">
    <property type="entry name" value="Glu/Gln-tRNA-synth_Ib_cat-dom"/>
</dbReference>
<dbReference type="Proteomes" id="UP000011864">
    <property type="component" value="Chromosome"/>
</dbReference>
<dbReference type="GO" id="GO:0005829">
    <property type="term" value="C:cytosol"/>
    <property type="evidence" value="ECO:0007669"/>
    <property type="project" value="TreeGrafter"/>
</dbReference>
<dbReference type="HOGENOM" id="CLU_015768_0_1_6"/>
<name>K7AUM5_9ALTE</name>
<reference evidence="9 10" key="1">
    <citation type="journal article" date="2013" name="Genome Announc.">
        <title>Complete Genome Sequence of Glaciecola psychrophila Strain 170T.</title>
        <authorList>
            <person name="Yin J."/>
            <person name="Chen J."/>
            <person name="Liu G."/>
            <person name="Yu Y."/>
            <person name="Song L."/>
            <person name="Wang X."/>
            <person name="Qu X."/>
        </authorList>
    </citation>
    <scope>NUCLEOTIDE SEQUENCE [LARGE SCALE GENOMIC DNA]</scope>
    <source>
        <strain evidence="9 10">170</strain>
    </source>
</reference>
<evidence type="ECO:0000259" key="8">
    <source>
        <dbReference type="Pfam" id="PF00749"/>
    </source>
</evidence>
<gene>
    <name evidence="9" type="ORF">C427_0536</name>
</gene>
<evidence type="ECO:0000256" key="1">
    <source>
        <dbReference type="ARBA" id="ARBA00022598"/>
    </source>
</evidence>
<dbReference type="AlphaFoldDB" id="K7AUM5"/>
<protein>
    <recommendedName>
        <fullName evidence="8">Glutamyl/glutaminyl-tRNA synthetase class Ib catalytic domain-containing protein</fullName>
    </recommendedName>
</protein>
<dbReference type="STRING" id="1129794.C427_0536"/>
<keyword evidence="10" id="KW-1185">Reference proteome</keyword>
<dbReference type="Pfam" id="PF00749">
    <property type="entry name" value="tRNA-synt_1c"/>
    <property type="match status" value="1"/>
</dbReference>
<organism evidence="9 10">
    <name type="scientific">Paraglaciecola psychrophila 170</name>
    <dbReference type="NCBI Taxonomy" id="1129794"/>
    <lineage>
        <taxon>Bacteria</taxon>
        <taxon>Pseudomonadati</taxon>
        <taxon>Pseudomonadota</taxon>
        <taxon>Gammaproteobacteria</taxon>
        <taxon>Alteromonadales</taxon>
        <taxon>Alteromonadaceae</taxon>
        <taxon>Paraglaciecola</taxon>
    </lineage>
</organism>
<evidence type="ECO:0000256" key="6">
    <source>
        <dbReference type="ARBA" id="ARBA00023146"/>
    </source>
</evidence>
<dbReference type="NCBIfam" id="NF004314">
    <property type="entry name" value="PRK05710.1-3"/>
    <property type="match status" value="1"/>
</dbReference>
<dbReference type="PANTHER" id="PTHR43311:SF1">
    <property type="entry name" value="GLUTAMYL-Q TRNA(ASP) SYNTHETASE"/>
    <property type="match status" value="1"/>
</dbReference>
<dbReference type="SUPFAM" id="SSF52374">
    <property type="entry name" value="Nucleotidylyl transferase"/>
    <property type="match status" value="1"/>
</dbReference>
<dbReference type="InterPro" id="IPR049940">
    <property type="entry name" value="GluQ/Sye"/>
</dbReference>
<dbReference type="Gene3D" id="3.40.50.620">
    <property type="entry name" value="HUPs"/>
    <property type="match status" value="1"/>
</dbReference>
<sequence length="304" mass="34352">MKFVTSKDVYVGRFAPSPSGNLHFGSLVTALGSYLRSKSQNGQWLLRIEDIDPTRQVSGASDSIMRCLEAHHLFWDGEPVYQSSRSNLYNEKIQYLTAQGLTYSCQCTRLELASLQNEQLCHCANQNLNVENCSIRFRHHNTQQQFYDELLGQVDFPKSDIPKQFAIRLKGNLFAYQLAVVVDDIQQGITEVARGADLLNATLFQLALYQAFDSPVPKFLHFPVVVTKSGEKLSKQNHARKINPNDVRANLINALEFLGLFPCKELQQGSVQNILNWAICEWDLNKIPAKTECIDNRIGQADSI</sequence>
<dbReference type="PANTHER" id="PTHR43311">
    <property type="entry name" value="GLUTAMATE--TRNA LIGASE"/>
    <property type="match status" value="1"/>
</dbReference>
<evidence type="ECO:0000313" key="10">
    <source>
        <dbReference type="Proteomes" id="UP000011864"/>
    </source>
</evidence>
<keyword evidence="1 7" id="KW-0436">Ligase</keyword>
<dbReference type="OrthoDB" id="9807503at2"/>
<keyword evidence="5 7" id="KW-0067">ATP-binding</keyword>
<keyword evidence="4" id="KW-0862">Zinc</keyword>
<proteinExistence type="inferred from homology"/>
<accession>K7AUM5</accession>
<keyword evidence="2" id="KW-0479">Metal-binding</keyword>
<evidence type="ECO:0000256" key="7">
    <source>
        <dbReference type="RuleBase" id="RU363037"/>
    </source>
</evidence>
<evidence type="ECO:0000256" key="5">
    <source>
        <dbReference type="ARBA" id="ARBA00022840"/>
    </source>
</evidence>
<evidence type="ECO:0000256" key="3">
    <source>
        <dbReference type="ARBA" id="ARBA00022741"/>
    </source>
</evidence>
<evidence type="ECO:0000313" key="9">
    <source>
        <dbReference type="EMBL" id="AGH42646.1"/>
    </source>
</evidence>
<dbReference type="GO" id="GO:0008270">
    <property type="term" value="F:zinc ion binding"/>
    <property type="evidence" value="ECO:0007669"/>
    <property type="project" value="InterPro"/>
</dbReference>
<dbReference type="InterPro" id="IPR022380">
    <property type="entry name" value="Glu-Q_tRNA(Asp)_Synthase"/>
</dbReference>
<feature type="domain" description="Glutamyl/glutaminyl-tRNA synthetase class Ib catalytic" evidence="8">
    <location>
        <begin position="13"/>
        <end position="251"/>
    </location>
</feature>
<keyword evidence="7" id="KW-0648">Protein biosynthesis</keyword>
<dbReference type="PATRIC" id="fig|1129794.4.peg.531"/>
<comment type="similarity">
    <text evidence="7">Belongs to the class-I aminoacyl-tRNA synthetase family.</text>
</comment>
<dbReference type="EMBL" id="CP003837">
    <property type="protein sequence ID" value="AGH42646.1"/>
    <property type="molecule type" value="Genomic_DNA"/>
</dbReference>
<dbReference type="GO" id="GO:0005524">
    <property type="term" value="F:ATP binding"/>
    <property type="evidence" value="ECO:0007669"/>
    <property type="project" value="UniProtKB-KW"/>
</dbReference>
<dbReference type="InterPro" id="IPR000924">
    <property type="entry name" value="Glu/Gln-tRNA-synth"/>
</dbReference>
<dbReference type="NCBIfam" id="TIGR03838">
    <property type="entry name" value="queuosine_YadB"/>
    <property type="match status" value="1"/>
</dbReference>